<feature type="compositionally biased region" description="Polar residues" evidence="6">
    <location>
        <begin position="1139"/>
        <end position="1156"/>
    </location>
</feature>
<dbReference type="PANTHER" id="PTHR45527">
    <property type="entry name" value="NONRIBOSOMAL PEPTIDE SYNTHETASE"/>
    <property type="match status" value="1"/>
</dbReference>
<gene>
    <name evidence="8" type="ORF">GCM10007932_38540</name>
</gene>
<keyword evidence="3" id="KW-0596">Phosphopantetheine</keyword>
<dbReference type="FunFam" id="3.40.50.12780:FF:000012">
    <property type="entry name" value="Non-ribosomal peptide synthetase"/>
    <property type="match status" value="1"/>
</dbReference>
<dbReference type="GO" id="GO:0031177">
    <property type="term" value="F:phosphopantetheine binding"/>
    <property type="evidence" value="ECO:0007669"/>
    <property type="project" value="InterPro"/>
</dbReference>
<accession>A0AAV5NVP5</accession>
<name>A0AAV5NVP5_9VIBR</name>
<keyword evidence="4" id="KW-0597">Phosphoprotein</keyword>
<dbReference type="Pfam" id="PF00501">
    <property type="entry name" value="AMP-binding"/>
    <property type="match status" value="1"/>
</dbReference>
<evidence type="ECO:0000256" key="2">
    <source>
        <dbReference type="ARBA" id="ARBA00004924"/>
    </source>
</evidence>
<dbReference type="CDD" id="cd19535">
    <property type="entry name" value="Cyc_NRPS"/>
    <property type="match status" value="1"/>
</dbReference>
<dbReference type="InterPro" id="IPR020806">
    <property type="entry name" value="PKS_PP-bd"/>
</dbReference>
<dbReference type="InterPro" id="IPR045851">
    <property type="entry name" value="AMP-bd_C_sf"/>
</dbReference>
<dbReference type="Gene3D" id="3.30.559.30">
    <property type="entry name" value="Nonribosomal peptide synthetase, condensation domain"/>
    <property type="match status" value="1"/>
</dbReference>
<sequence>MTNQTELHSWSQNRLIGFAAEVLEAEPDEFSTTENLIELGLSSLTLMRLCSQLEQDGIHVSFSAMAEAGSIEGWQKVIEASLEKAHETEQVPTVVPSTKTTNDTFPLTHVQRAYWLGRNPHFELGGVAAHGYLEIEAESISPEPLQDALNRVITANPMLRAIITEDGEQKVFEQVDAYQIPLHDHTHLGDATAHEKREDIRKELWQQVLPADRWPLFEIQLNRMPQNRWVIHISFDILVFDLWSLEIWVDQWWNAYKDPTAPIPTTQSQFSDHVEHLVALRESPKYQAAEAYWEERLKNFPVGPELPLLASPAEFGIPQFERKQIRLQKETWLKVQEQANKRGLTASALLMAVYGRLLAVWATQPHFCLVTTLFSRDHASEDMLSVIGDFTSLMLLEIDCAAASNMSELAKGVQSQLWRDLDHRALSGVEVLAKLAARENTPGRALESPFVFTSALGTGRSYLDAFGQFGKVVDAAVQTPQLLVDHQALEENGDLVLNWDYVSQAFSEDQVASMTQVQLSWLTALAESDAWETSELFASTASNWQRVEQNSTDWQPTVQHQFLHGPFIESAARTPDAIAVINEDVSISYQALDRASDALGLQLQEMGAKSGDFIVVHMPKGWQQIVAVLAILKTGATYVPVDPKLPPQRVSDILKQTTAQTMLVADANIDTHGLESITVTKSMLELKPSAKPVNSTTSEDLAYVLFTSGSTGTPKGVMIEHRSALNTVTDVCERNHLRSLDRCLMVSSLSFDLSVYDVFGILGVGGAVVIPTNERATDPEHWHDLIIQKEVTVWNSVPALLQLYVDFLKGKNTLNNLTSLNHVFLSGDRIPLELCRSVKTHAPQCNLVSMGGPTETSIWCVEHVVKDIDPAWTSIPYGVPLSNHQIHILDHALNPRPDGVPGEMYISGLGVGRGYCNDKEKTDATFITHPISGERLYRSGDWGRWDQEKGWIEFLGRSDGQVKLNGLRLELGEVETLMTRHSEVDMACALVVSDGSKGDRLVGFARRQTPSLTEADLQSWLSSHLLPSFVPGVILFLDEFPLNPNGKIDRKSLLIHVQKDLGRRSQNHRAAGEEEQKVMAIWSELLGHDIDDPESNFFSVGGNSLLATRLSTMLSEVSPTPVSTIKVFECPTVSQQSRLLLGNDTDTPARSAKNNASSRRERQQKLRRLRKSN</sequence>
<organism evidence="8 9">
    <name type="scientific">Vibrio penaeicida</name>
    <dbReference type="NCBI Taxonomy" id="104609"/>
    <lineage>
        <taxon>Bacteria</taxon>
        <taxon>Pseudomonadati</taxon>
        <taxon>Pseudomonadota</taxon>
        <taxon>Gammaproteobacteria</taxon>
        <taxon>Vibrionales</taxon>
        <taxon>Vibrionaceae</taxon>
        <taxon>Vibrio</taxon>
    </lineage>
</organism>
<dbReference type="FunFam" id="3.30.559.10:FF:000023">
    <property type="entry name" value="Non-ribosomal peptide synthetase"/>
    <property type="match status" value="1"/>
</dbReference>
<dbReference type="PANTHER" id="PTHR45527:SF10">
    <property type="entry name" value="PYOCHELIN SYNTHASE PCHF"/>
    <property type="match status" value="1"/>
</dbReference>
<dbReference type="Gene3D" id="3.30.559.10">
    <property type="entry name" value="Chloramphenicol acetyltransferase-like domain"/>
    <property type="match status" value="1"/>
</dbReference>
<comment type="cofactor">
    <cofactor evidence="1">
        <name>pantetheine 4'-phosphate</name>
        <dbReference type="ChEBI" id="CHEBI:47942"/>
    </cofactor>
</comment>
<evidence type="ECO:0000256" key="4">
    <source>
        <dbReference type="ARBA" id="ARBA00022553"/>
    </source>
</evidence>
<evidence type="ECO:0000256" key="6">
    <source>
        <dbReference type="SAM" id="MobiDB-lite"/>
    </source>
</evidence>
<dbReference type="SUPFAM" id="SSF47336">
    <property type="entry name" value="ACP-like"/>
    <property type="match status" value="2"/>
</dbReference>
<dbReference type="GO" id="GO:0043041">
    <property type="term" value="P:amino acid activation for nonribosomal peptide biosynthetic process"/>
    <property type="evidence" value="ECO:0007669"/>
    <property type="project" value="TreeGrafter"/>
</dbReference>
<dbReference type="InterPro" id="IPR036736">
    <property type="entry name" value="ACP-like_sf"/>
</dbReference>
<evidence type="ECO:0000256" key="5">
    <source>
        <dbReference type="ARBA" id="ARBA00022598"/>
    </source>
</evidence>
<feature type="region of interest" description="Disordered" evidence="6">
    <location>
        <begin position="1139"/>
        <end position="1173"/>
    </location>
</feature>
<dbReference type="Gene3D" id="2.30.38.10">
    <property type="entry name" value="Luciferase, Domain 3"/>
    <property type="match status" value="1"/>
</dbReference>
<dbReference type="NCBIfam" id="TIGR01733">
    <property type="entry name" value="AA-adenyl-dom"/>
    <property type="match status" value="1"/>
</dbReference>
<dbReference type="InterPro" id="IPR006162">
    <property type="entry name" value="Ppantetheine_attach_site"/>
</dbReference>
<dbReference type="InterPro" id="IPR010071">
    <property type="entry name" value="AA_adenyl_dom"/>
</dbReference>
<dbReference type="GO" id="GO:0016874">
    <property type="term" value="F:ligase activity"/>
    <property type="evidence" value="ECO:0007669"/>
    <property type="project" value="UniProtKB-KW"/>
</dbReference>
<comment type="caution">
    <text evidence="8">The sequence shown here is derived from an EMBL/GenBank/DDBJ whole genome shotgun (WGS) entry which is preliminary data.</text>
</comment>
<dbReference type="Gene3D" id="3.30.300.30">
    <property type="match status" value="1"/>
</dbReference>
<protein>
    <recommendedName>
        <fullName evidence="7">Carrier domain-containing protein</fullName>
    </recommendedName>
</protein>
<dbReference type="PROSITE" id="PS00012">
    <property type="entry name" value="PHOSPHOPANTETHEINE"/>
    <property type="match status" value="2"/>
</dbReference>
<dbReference type="EMBL" id="BSNX01000056">
    <property type="protein sequence ID" value="GLQ74493.1"/>
    <property type="molecule type" value="Genomic_DNA"/>
</dbReference>
<proteinExistence type="predicted"/>
<dbReference type="InterPro" id="IPR009081">
    <property type="entry name" value="PP-bd_ACP"/>
</dbReference>
<dbReference type="SUPFAM" id="SSF56801">
    <property type="entry name" value="Acetyl-CoA synthetase-like"/>
    <property type="match status" value="1"/>
</dbReference>
<feature type="domain" description="Carrier" evidence="7">
    <location>
        <begin position="1069"/>
        <end position="1144"/>
    </location>
</feature>
<dbReference type="AlphaFoldDB" id="A0AAV5NVP5"/>
<dbReference type="Pfam" id="PF00668">
    <property type="entry name" value="Condensation"/>
    <property type="match status" value="1"/>
</dbReference>
<dbReference type="SUPFAM" id="SSF52777">
    <property type="entry name" value="CoA-dependent acyltransferases"/>
    <property type="match status" value="2"/>
</dbReference>
<comment type="pathway">
    <text evidence="2">Siderophore biosynthesis.</text>
</comment>
<dbReference type="Proteomes" id="UP001156690">
    <property type="component" value="Unassembled WGS sequence"/>
</dbReference>
<evidence type="ECO:0000256" key="3">
    <source>
        <dbReference type="ARBA" id="ARBA00022450"/>
    </source>
</evidence>
<dbReference type="PROSITE" id="PS00455">
    <property type="entry name" value="AMP_BINDING"/>
    <property type="match status" value="1"/>
</dbReference>
<dbReference type="InterPro" id="IPR001242">
    <property type="entry name" value="Condensation_dom"/>
</dbReference>
<dbReference type="FunFam" id="3.40.50.980:FF:000001">
    <property type="entry name" value="Non-ribosomal peptide synthetase"/>
    <property type="match status" value="1"/>
</dbReference>
<dbReference type="InterPro" id="IPR029058">
    <property type="entry name" value="AB_hydrolase_fold"/>
</dbReference>
<dbReference type="Pfam" id="PF13193">
    <property type="entry name" value="AMP-binding_C"/>
    <property type="match status" value="1"/>
</dbReference>
<evidence type="ECO:0000313" key="8">
    <source>
        <dbReference type="EMBL" id="GLQ74493.1"/>
    </source>
</evidence>
<dbReference type="Gene3D" id="3.40.50.1820">
    <property type="entry name" value="alpha/beta hydrolase"/>
    <property type="match status" value="1"/>
</dbReference>
<reference evidence="9" key="1">
    <citation type="journal article" date="2019" name="Int. J. Syst. Evol. Microbiol.">
        <title>The Global Catalogue of Microorganisms (GCM) 10K type strain sequencing project: providing services to taxonomists for standard genome sequencing and annotation.</title>
        <authorList>
            <consortium name="The Broad Institute Genomics Platform"/>
            <consortium name="The Broad Institute Genome Sequencing Center for Infectious Disease"/>
            <person name="Wu L."/>
            <person name="Ma J."/>
        </authorList>
    </citation>
    <scope>NUCLEOTIDE SEQUENCE [LARGE SCALE GENOMIC DNA]</scope>
    <source>
        <strain evidence="9">NBRC 15640</strain>
    </source>
</reference>
<dbReference type="InterPro" id="IPR020845">
    <property type="entry name" value="AMP-binding_CS"/>
</dbReference>
<feature type="domain" description="Carrier" evidence="7">
    <location>
        <begin position="9"/>
        <end position="82"/>
    </location>
</feature>
<dbReference type="InterPro" id="IPR025110">
    <property type="entry name" value="AMP-bd_C"/>
</dbReference>
<dbReference type="Pfam" id="PF00550">
    <property type="entry name" value="PP-binding"/>
    <property type="match status" value="2"/>
</dbReference>
<dbReference type="GO" id="GO:0005737">
    <property type="term" value="C:cytoplasm"/>
    <property type="evidence" value="ECO:0007669"/>
    <property type="project" value="TreeGrafter"/>
</dbReference>
<keyword evidence="5" id="KW-0436">Ligase</keyword>
<dbReference type="GO" id="GO:0000036">
    <property type="term" value="F:acyl carrier activity"/>
    <property type="evidence" value="ECO:0007669"/>
    <property type="project" value="TreeGrafter"/>
</dbReference>
<keyword evidence="9" id="KW-1185">Reference proteome</keyword>
<dbReference type="SMART" id="SM00823">
    <property type="entry name" value="PKS_PP"/>
    <property type="match status" value="1"/>
</dbReference>
<dbReference type="RefSeq" id="WP_185829942.1">
    <property type="nucleotide sequence ID" value="NZ_AP025144.1"/>
</dbReference>
<evidence type="ECO:0000256" key="1">
    <source>
        <dbReference type="ARBA" id="ARBA00001957"/>
    </source>
</evidence>
<evidence type="ECO:0000313" key="9">
    <source>
        <dbReference type="Proteomes" id="UP001156690"/>
    </source>
</evidence>
<dbReference type="Gene3D" id="1.10.1200.10">
    <property type="entry name" value="ACP-like"/>
    <property type="match status" value="1"/>
</dbReference>
<dbReference type="InterPro" id="IPR000873">
    <property type="entry name" value="AMP-dep_synth/lig_dom"/>
</dbReference>
<dbReference type="InterPro" id="IPR023213">
    <property type="entry name" value="CAT-like_dom_sf"/>
</dbReference>
<dbReference type="PROSITE" id="PS50075">
    <property type="entry name" value="CARRIER"/>
    <property type="match status" value="2"/>
</dbReference>
<dbReference type="Gene3D" id="3.40.50.980">
    <property type="match status" value="2"/>
</dbReference>
<dbReference type="InterPro" id="IPR057737">
    <property type="entry name" value="Condensation_MtbB-like"/>
</dbReference>
<dbReference type="GO" id="GO:0044550">
    <property type="term" value="P:secondary metabolite biosynthetic process"/>
    <property type="evidence" value="ECO:0007669"/>
    <property type="project" value="TreeGrafter"/>
</dbReference>
<evidence type="ECO:0000259" key="7">
    <source>
        <dbReference type="PROSITE" id="PS50075"/>
    </source>
</evidence>